<accession>E2BJ32</accession>
<dbReference type="SUPFAM" id="SSF48256">
    <property type="entry name" value="Citrate synthase"/>
    <property type="match status" value="1"/>
</dbReference>
<dbReference type="PANTHER" id="PTHR11739">
    <property type="entry name" value="CITRATE SYNTHASE"/>
    <property type="match status" value="1"/>
</dbReference>
<dbReference type="PANTHER" id="PTHR11739:SF8">
    <property type="entry name" value="CITRATE SYNTHASE, MITOCHONDRIAL"/>
    <property type="match status" value="1"/>
</dbReference>
<dbReference type="STRING" id="610380.E2BJ32"/>
<dbReference type="InterPro" id="IPR016142">
    <property type="entry name" value="Citrate_synth-like_lrg_a-sub"/>
</dbReference>
<dbReference type="GO" id="GO:0046912">
    <property type="term" value="F:acyltransferase activity, acyl groups converted into alkyl on transfer"/>
    <property type="evidence" value="ECO:0007669"/>
    <property type="project" value="InterPro"/>
</dbReference>
<dbReference type="AlphaFoldDB" id="E2BJ32"/>
<dbReference type="Proteomes" id="UP000008237">
    <property type="component" value="Unassembled WGS sequence"/>
</dbReference>
<dbReference type="Gene3D" id="1.10.230.10">
    <property type="entry name" value="Cytochrome P450-Terp, domain 2"/>
    <property type="match status" value="1"/>
</dbReference>
<protein>
    <submittedName>
        <fullName evidence="2">Probable citrate synthase 1, mitochondrial</fullName>
    </submittedName>
</protein>
<dbReference type="GO" id="GO:0005759">
    <property type="term" value="C:mitochondrial matrix"/>
    <property type="evidence" value="ECO:0007669"/>
    <property type="project" value="TreeGrafter"/>
</dbReference>
<dbReference type="InterPro" id="IPR016143">
    <property type="entry name" value="Citrate_synth-like_sm_a-sub"/>
</dbReference>
<dbReference type="Pfam" id="PF00285">
    <property type="entry name" value="Citrate_synt"/>
    <property type="match status" value="1"/>
</dbReference>
<evidence type="ECO:0000313" key="2">
    <source>
        <dbReference type="EMBL" id="EFN84182.1"/>
    </source>
</evidence>
<evidence type="ECO:0000313" key="3">
    <source>
        <dbReference type="Proteomes" id="UP000008237"/>
    </source>
</evidence>
<dbReference type="InterPro" id="IPR036969">
    <property type="entry name" value="Citrate_synthase_sf"/>
</dbReference>
<feature type="region of interest" description="Disordered" evidence="1">
    <location>
        <begin position="1"/>
        <end position="20"/>
    </location>
</feature>
<feature type="non-terminal residue" evidence="2">
    <location>
        <position position="1"/>
    </location>
</feature>
<reference evidence="2 3" key="1">
    <citation type="journal article" date="2010" name="Science">
        <title>Genomic comparison of the ants Camponotus floridanus and Harpegnathos saltator.</title>
        <authorList>
            <person name="Bonasio R."/>
            <person name="Zhang G."/>
            <person name="Ye C."/>
            <person name="Mutti N.S."/>
            <person name="Fang X."/>
            <person name="Qin N."/>
            <person name="Donahue G."/>
            <person name="Yang P."/>
            <person name="Li Q."/>
            <person name="Li C."/>
            <person name="Zhang P."/>
            <person name="Huang Z."/>
            <person name="Berger S.L."/>
            <person name="Reinberg D."/>
            <person name="Wang J."/>
            <person name="Liebig J."/>
        </authorList>
    </citation>
    <scope>NUCLEOTIDE SEQUENCE [LARGE SCALE GENOMIC DNA]</scope>
    <source>
        <strain evidence="2 3">R22 G/1</strain>
    </source>
</reference>
<dbReference type="InParanoid" id="E2BJ32"/>
<dbReference type="OrthoDB" id="7677364at2759"/>
<gene>
    <name evidence="2" type="ORF">EAI_09970</name>
</gene>
<dbReference type="OMA" id="CEKIPVH"/>
<organism evidence="3">
    <name type="scientific">Harpegnathos saltator</name>
    <name type="common">Jerdon's jumping ant</name>
    <dbReference type="NCBI Taxonomy" id="610380"/>
    <lineage>
        <taxon>Eukaryota</taxon>
        <taxon>Metazoa</taxon>
        <taxon>Ecdysozoa</taxon>
        <taxon>Arthropoda</taxon>
        <taxon>Hexapoda</taxon>
        <taxon>Insecta</taxon>
        <taxon>Pterygota</taxon>
        <taxon>Neoptera</taxon>
        <taxon>Endopterygota</taxon>
        <taxon>Hymenoptera</taxon>
        <taxon>Apocrita</taxon>
        <taxon>Aculeata</taxon>
        <taxon>Formicoidea</taxon>
        <taxon>Formicidae</taxon>
        <taxon>Ponerinae</taxon>
        <taxon>Ponerini</taxon>
        <taxon>Harpegnathos</taxon>
    </lineage>
</organism>
<dbReference type="InterPro" id="IPR002020">
    <property type="entry name" value="Citrate_synthase"/>
</dbReference>
<dbReference type="EMBL" id="GL448558">
    <property type="protein sequence ID" value="EFN84182.1"/>
    <property type="molecule type" value="Genomic_DNA"/>
</dbReference>
<evidence type="ECO:0000256" key="1">
    <source>
        <dbReference type="SAM" id="MobiDB-lite"/>
    </source>
</evidence>
<dbReference type="GO" id="GO:0005975">
    <property type="term" value="P:carbohydrate metabolic process"/>
    <property type="evidence" value="ECO:0007669"/>
    <property type="project" value="TreeGrafter"/>
</dbReference>
<sequence>QVRGPKISRTRGEPSTSDNLKEALSEKIPLYHDLLRNFRRHHGPNIISHITVNDLYGGLNGIVYRGLTISEVMTLLPRRGGSPSAEAVFWLLLTGDVPTHRQTASLIADWTSRREKHAEWWSGLRGETVLSVLRSLPETITPLGKLSVALTIFNVSKCAKEAKRHGVMPYTYWECQLTHHLLFGFEYTYEDSMEFLAMLPAIIGLIAKGQVSTNVSSDSDWMQFLLECLSNVIENLDSRKSSVADFLRLYVTLNADDDGGTPAAHITHILGSTDLNINEVLASSALAYTDEPATGTMLQWEELQTKIRSTLGQAWTEHSLIDRVLHVYDKDKLIGHKEAKRCDPRYTALSNYAKQYLPNNSEIKDITQILRSTMKRSNGKDICPEQSAIAAPIFHSLGLKDMRFNQTILYMARTLGAIASIIWSKAVNTPVEYPVSKCTHSYIEKIQDDGKRKRKGRTHSRK</sequence>
<dbReference type="Gene3D" id="1.10.580.10">
    <property type="entry name" value="Citrate Synthase, domain 1"/>
    <property type="match status" value="1"/>
</dbReference>
<dbReference type="GO" id="GO:0006099">
    <property type="term" value="P:tricarboxylic acid cycle"/>
    <property type="evidence" value="ECO:0007669"/>
    <property type="project" value="TreeGrafter"/>
</dbReference>
<name>E2BJ32_HARSA</name>
<keyword evidence="3" id="KW-1185">Reference proteome</keyword>
<proteinExistence type="predicted"/>